<reference evidence="2 3" key="1">
    <citation type="journal article" date="2011" name="J. Bacteriol.">
        <title>Genome sequence of Helicobacter bizzozeronii strain CIII-1, an isolate from human gastric mucosa.</title>
        <authorList>
            <person name="Schott T."/>
            <person name="Rossi M."/>
            <person name="Hanninen M.L."/>
        </authorList>
    </citation>
    <scope>NUCLEOTIDE SEQUENCE [LARGE SCALE GENOMIC DNA]</scope>
    <source>
        <strain evidence="2 3">CIII-1</strain>
    </source>
</reference>
<gene>
    <name evidence="2" type="ordered locus">HBZC1_14810</name>
</gene>
<feature type="transmembrane region" description="Helical" evidence="1">
    <location>
        <begin position="56"/>
        <end position="83"/>
    </location>
</feature>
<dbReference type="Proteomes" id="UP000008387">
    <property type="component" value="Chromosome"/>
</dbReference>
<dbReference type="STRING" id="1002804.HBZC1_14810"/>
<dbReference type="AlphaFoldDB" id="F8KUB5"/>
<feature type="transmembrane region" description="Helical" evidence="1">
    <location>
        <begin position="26"/>
        <end position="44"/>
    </location>
</feature>
<protein>
    <submittedName>
        <fullName evidence="2">Uncharacterized protein</fullName>
    </submittedName>
</protein>
<keyword evidence="1" id="KW-1133">Transmembrane helix</keyword>
<accession>F8KUB5</accession>
<evidence type="ECO:0000313" key="3">
    <source>
        <dbReference type="Proteomes" id="UP000008387"/>
    </source>
</evidence>
<proteinExistence type="predicted"/>
<evidence type="ECO:0000313" key="2">
    <source>
        <dbReference type="EMBL" id="CCB80467.1"/>
    </source>
</evidence>
<evidence type="ECO:0000256" key="1">
    <source>
        <dbReference type="SAM" id="Phobius"/>
    </source>
</evidence>
<dbReference type="HOGENOM" id="CLU_1765519_0_0_7"/>
<feature type="transmembrane region" description="Helical" evidence="1">
    <location>
        <begin position="103"/>
        <end position="120"/>
    </location>
</feature>
<name>F8KUB5_HELBC</name>
<dbReference type="EMBL" id="FR871757">
    <property type="protein sequence ID" value="CCB80467.1"/>
    <property type="molecule type" value="Genomic_DNA"/>
</dbReference>
<keyword evidence="3" id="KW-1185">Reference proteome</keyword>
<keyword evidence="1" id="KW-0812">Transmembrane</keyword>
<keyword evidence="1" id="KW-0472">Membrane</keyword>
<organism evidence="2 3">
    <name type="scientific">Helicobacter bizzozeronii (strain CIII-1)</name>
    <dbReference type="NCBI Taxonomy" id="1002804"/>
    <lineage>
        <taxon>Bacteria</taxon>
        <taxon>Pseudomonadati</taxon>
        <taxon>Campylobacterota</taxon>
        <taxon>Epsilonproteobacteria</taxon>
        <taxon>Campylobacterales</taxon>
        <taxon>Helicobacteraceae</taxon>
        <taxon>Helicobacter</taxon>
    </lineage>
</organism>
<sequence>MLKFKHYARWIIYGLGFYLYSNLKDLYLFLPPMIGFLFAFYRMLSAQEDQQSGWVLYIFFCLLCIETIHLEPLGVLILLFILYDKIVVRWLLNMFADNPLGDAFHIFAIYAIYFVILSFLNQNSVEMLHYLVGYSLFEFLLWRVYVKSQV</sequence>
<dbReference type="KEGG" id="hbi:HBZC1_14810"/>
<feature type="transmembrane region" description="Helical" evidence="1">
    <location>
        <begin position="127"/>
        <end position="145"/>
    </location>
</feature>